<dbReference type="GO" id="GO:0045717">
    <property type="term" value="P:negative regulation of fatty acid biosynthetic process"/>
    <property type="evidence" value="ECO:0007669"/>
    <property type="project" value="TreeGrafter"/>
</dbReference>
<dbReference type="SUPFAM" id="SSF50978">
    <property type="entry name" value="WD40 repeat-like"/>
    <property type="match status" value="1"/>
</dbReference>
<evidence type="ECO:0000256" key="1">
    <source>
        <dbReference type="ARBA" id="ARBA00022574"/>
    </source>
</evidence>
<feature type="compositionally biased region" description="Acidic residues" evidence="4">
    <location>
        <begin position="875"/>
        <end position="884"/>
    </location>
</feature>
<name>A0AAV9NBX4_9EURO</name>
<dbReference type="InterPro" id="IPR015943">
    <property type="entry name" value="WD40/YVTN_repeat-like_dom_sf"/>
</dbReference>
<feature type="compositionally biased region" description="Basic residues" evidence="4">
    <location>
        <begin position="1025"/>
        <end position="1035"/>
    </location>
</feature>
<dbReference type="PANTHER" id="PTHR15574">
    <property type="entry name" value="WD REPEAT DOMAIN-CONTAINING FAMILY"/>
    <property type="match status" value="1"/>
</dbReference>
<dbReference type="InterPro" id="IPR001680">
    <property type="entry name" value="WD40_rpt"/>
</dbReference>
<sequence length="1198" mass="132550">MGDNFDIRLLKRSLGGFKRHHAVNSLYGHTAWAEDLDIVNELGAHTGCVNALSWSTSGNLLASGSDDTYLNIWDYNPSGLPNTFSLNTSVSTGHRANIFSVKFMPHSADRTVVTCAGDSEVRVFDLEYGGSTQADPSQSAFSAGTRSRRFNSFFRHARWLNEANTNARVYRSHADRAKRIVTESSPYLFLTCSEDGEVRQWDLRQPSSAYPPPRGGRGFARFRGVSDPDAGDTPPPLISYKRYGLDLNSISCAASQPQYIALGGAHLHCFLHDRRMLGRDVEYEAGRPAGRKPVVGTMEDEAMSTATKCVRRFAPNHQRRMTGRNSGHITACKISDANPNDMIASWSGDSIYSFDIVKSPDARDEDRRQDQAFQALRRRDLSDRKRKRERGNASSSSLNNARYPSRRLRRVPDDQSENGQTALMATFDTTEVQGLPLGSTRSIGTPESTLHDDLALAEIQQCSQRIASAIVRLRKTLFDFSSMMREDVAMTMENSMELTPYGAAFTAALGQCVSLLPQMDEIIRNWTYPVNPTEEDVIIQNTLRRNRQATWRFVQASGCLAKTLGGRLQTLSAAPDVHLANFDQIKLSLHEGKNISERSQFGYDFLKAILLWLDGGQDAVLQGFRRPANVSAESSRFPIDQDDTIATFVPKLQSYLLRLADEDTPILDIDANRFERDVTRSVFESEKSAVMAFVRALSGIKLEERQGMSENAIDLSGSSTTVRLMDKGAAARFWGVKIGRSLLLRAALGVTFDFVNRAFGGLPEQITGGSTDQSEEDITLEEDEEDDRVLEAIEIVTTTSAAEASLEEPSQLPTATHDDAGSPLISGLSTGNTAAIPTEDAHPDEDDDQEDDEDDGGSDRLGSDGDSSDERNSDSDSDDDDDDGPQQFFLRRRPGFTRSHERASVNLDVPYSSHTKVYKGHCNSRTIKDVNYYGLNDEYIVSGSDDGHFFIWDRKTMGIVNILEGDGEIVNVVQGHPYEPMIACSGIDNTVKIFGIGGESRERENAKRGIDVANPGGTTHSSLRFGRRRPTRRVRHGDDDDTDEAGEDENVRARGLTSCRAMHRRDEIVGQNSAEQRHSASNEFVMNHFADISGVMQEGMLARFAIALQRGQIEVIGGQAVAGQEGGIVVDDNCLVWPSIRLIYTIAHADSRWGTAHVTSFNISHTTTMVENRWPNAYTWKISNNGDFPNLASEIPNM</sequence>
<keyword evidence="6" id="KW-1185">Reference proteome</keyword>
<dbReference type="EMBL" id="JAVRRD010000012">
    <property type="protein sequence ID" value="KAK5053241.1"/>
    <property type="molecule type" value="Genomic_DNA"/>
</dbReference>
<dbReference type="PANTHER" id="PTHR15574:SF40">
    <property type="entry name" value="WD AND TETRATRICOPEPTIDE REPEATS PROTEIN 1"/>
    <property type="match status" value="1"/>
</dbReference>
<feature type="compositionally biased region" description="Acidic residues" evidence="4">
    <location>
        <begin position="773"/>
        <end position="788"/>
    </location>
</feature>
<dbReference type="Proteomes" id="UP001358417">
    <property type="component" value="Unassembled WGS sequence"/>
</dbReference>
<dbReference type="GeneID" id="89970427"/>
<dbReference type="RefSeq" id="XP_064706683.1">
    <property type="nucleotide sequence ID" value="XM_064845829.1"/>
</dbReference>
<comment type="caution">
    <text evidence="5">The sequence shown here is derived from an EMBL/GenBank/DDBJ whole genome shotgun (WGS) entry which is preliminary data.</text>
</comment>
<feature type="compositionally biased region" description="Acidic residues" evidence="4">
    <location>
        <begin position="1039"/>
        <end position="1048"/>
    </location>
</feature>
<dbReference type="GO" id="GO:0080008">
    <property type="term" value="C:Cul4-RING E3 ubiquitin ligase complex"/>
    <property type="evidence" value="ECO:0007669"/>
    <property type="project" value="TreeGrafter"/>
</dbReference>
<gene>
    <name evidence="5" type="ORF">LTR84_002215</name>
</gene>
<organism evidence="5 6">
    <name type="scientific">Exophiala bonariae</name>
    <dbReference type="NCBI Taxonomy" id="1690606"/>
    <lineage>
        <taxon>Eukaryota</taxon>
        <taxon>Fungi</taxon>
        <taxon>Dikarya</taxon>
        <taxon>Ascomycota</taxon>
        <taxon>Pezizomycotina</taxon>
        <taxon>Eurotiomycetes</taxon>
        <taxon>Chaetothyriomycetidae</taxon>
        <taxon>Chaetothyriales</taxon>
        <taxon>Herpotrichiellaceae</taxon>
        <taxon>Exophiala</taxon>
    </lineage>
</organism>
<feature type="compositionally biased region" description="Acidic residues" evidence="4">
    <location>
        <begin position="842"/>
        <end position="856"/>
    </location>
</feature>
<dbReference type="PROSITE" id="PS50294">
    <property type="entry name" value="WD_REPEATS_REGION"/>
    <property type="match status" value="1"/>
</dbReference>
<dbReference type="InterPro" id="IPR036322">
    <property type="entry name" value="WD40_repeat_dom_sf"/>
</dbReference>
<accession>A0AAV9NBX4</accession>
<reference evidence="5 6" key="1">
    <citation type="submission" date="2023-08" db="EMBL/GenBank/DDBJ databases">
        <title>Black Yeasts Isolated from many extreme environments.</title>
        <authorList>
            <person name="Coleine C."/>
            <person name="Stajich J.E."/>
            <person name="Selbmann L."/>
        </authorList>
    </citation>
    <scope>NUCLEOTIDE SEQUENCE [LARGE SCALE GENOMIC DNA]</scope>
    <source>
        <strain evidence="5 6">CCFEE 5792</strain>
    </source>
</reference>
<feature type="compositionally biased region" description="Basic and acidic residues" evidence="4">
    <location>
        <begin position="361"/>
        <end position="370"/>
    </location>
</feature>
<feature type="repeat" description="WD" evidence="3">
    <location>
        <begin position="170"/>
        <end position="211"/>
    </location>
</feature>
<evidence type="ECO:0000256" key="3">
    <source>
        <dbReference type="PROSITE-ProRule" id="PRU00221"/>
    </source>
</evidence>
<protein>
    <submittedName>
        <fullName evidence="5">Uncharacterized protein</fullName>
    </submittedName>
</protein>
<feature type="compositionally biased region" description="Basic and acidic residues" evidence="4">
    <location>
        <begin position="857"/>
        <end position="874"/>
    </location>
</feature>
<keyword evidence="1 3" id="KW-0853">WD repeat</keyword>
<proteinExistence type="predicted"/>
<dbReference type="SMART" id="SM00320">
    <property type="entry name" value="WD40"/>
    <property type="match status" value="6"/>
</dbReference>
<feature type="region of interest" description="Disordered" evidence="4">
    <location>
        <begin position="763"/>
        <end position="895"/>
    </location>
</feature>
<evidence type="ECO:0000256" key="2">
    <source>
        <dbReference type="ARBA" id="ARBA00022737"/>
    </source>
</evidence>
<dbReference type="AlphaFoldDB" id="A0AAV9NBX4"/>
<dbReference type="GO" id="GO:0005737">
    <property type="term" value="C:cytoplasm"/>
    <property type="evidence" value="ECO:0007669"/>
    <property type="project" value="TreeGrafter"/>
</dbReference>
<evidence type="ECO:0000313" key="5">
    <source>
        <dbReference type="EMBL" id="KAK5053241.1"/>
    </source>
</evidence>
<dbReference type="PROSITE" id="PS50082">
    <property type="entry name" value="WD_REPEATS_2"/>
    <property type="match status" value="3"/>
</dbReference>
<dbReference type="InterPro" id="IPR045151">
    <property type="entry name" value="DCAF8"/>
</dbReference>
<feature type="compositionally biased region" description="Polar residues" evidence="4">
    <location>
        <begin position="392"/>
        <end position="402"/>
    </location>
</feature>
<evidence type="ECO:0000313" key="6">
    <source>
        <dbReference type="Proteomes" id="UP001358417"/>
    </source>
</evidence>
<dbReference type="Gene3D" id="2.130.10.10">
    <property type="entry name" value="YVTN repeat-like/Quinoprotein amine dehydrogenase"/>
    <property type="match status" value="3"/>
</dbReference>
<feature type="region of interest" description="Disordered" evidence="4">
    <location>
        <begin position="361"/>
        <end position="418"/>
    </location>
</feature>
<feature type="repeat" description="WD" evidence="3">
    <location>
        <begin position="42"/>
        <end position="83"/>
    </location>
</feature>
<dbReference type="Pfam" id="PF00400">
    <property type="entry name" value="WD40"/>
    <property type="match status" value="3"/>
</dbReference>
<feature type="repeat" description="WD" evidence="3">
    <location>
        <begin position="91"/>
        <end position="134"/>
    </location>
</feature>
<keyword evidence="2" id="KW-0677">Repeat</keyword>
<feature type="region of interest" description="Disordered" evidence="4">
    <location>
        <begin position="1004"/>
        <end position="1052"/>
    </location>
</feature>
<evidence type="ECO:0000256" key="4">
    <source>
        <dbReference type="SAM" id="MobiDB-lite"/>
    </source>
</evidence>